<evidence type="ECO:0000256" key="3">
    <source>
        <dbReference type="ARBA" id="ARBA00022741"/>
    </source>
</evidence>
<dbReference type="SUPFAM" id="SSF56801">
    <property type="entry name" value="Acetyl-CoA synthetase-like"/>
    <property type="match status" value="1"/>
</dbReference>
<dbReference type="GO" id="GO:0016405">
    <property type="term" value="F:CoA-ligase activity"/>
    <property type="evidence" value="ECO:0007669"/>
    <property type="project" value="UniProtKB-ARBA"/>
</dbReference>
<dbReference type="InterPro" id="IPR051087">
    <property type="entry name" value="Mitochondrial_ACSM"/>
</dbReference>
<keyword evidence="2" id="KW-0436">Ligase</keyword>
<keyword evidence="8" id="KW-1185">Reference proteome</keyword>
<dbReference type="GO" id="GO:0006637">
    <property type="term" value="P:acyl-CoA metabolic process"/>
    <property type="evidence" value="ECO:0007669"/>
    <property type="project" value="TreeGrafter"/>
</dbReference>
<name>A0A1H7MJ55_9RHOB</name>
<evidence type="ECO:0000256" key="4">
    <source>
        <dbReference type="ARBA" id="ARBA00022840"/>
    </source>
</evidence>
<dbReference type="Proteomes" id="UP000199283">
    <property type="component" value="Unassembled WGS sequence"/>
</dbReference>
<dbReference type="PANTHER" id="PTHR43605:SF10">
    <property type="entry name" value="ACYL-COA SYNTHETASE MEDIUM CHAIN FAMILY MEMBER 3"/>
    <property type="match status" value="1"/>
</dbReference>
<evidence type="ECO:0000313" key="8">
    <source>
        <dbReference type="Proteomes" id="UP000199283"/>
    </source>
</evidence>
<dbReference type="InterPro" id="IPR045851">
    <property type="entry name" value="AMP-bd_C_sf"/>
</dbReference>
<feature type="domain" description="AMP-binding enzyme C-terminal" evidence="6">
    <location>
        <begin position="436"/>
        <end position="511"/>
    </location>
</feature>
<evidence type="ECO:0000313" key="7">
    <source>
        <dbReference type="EMBL" id="SEL10647.1"/>
    </source>
</evidence>
<dbReference type="InterPro" id="IPR042099">
    <property type="entry name" value="ANL_N_sf"/>
</dbReference>
<dbReference type="InterPro" id="IPR025110">
    <property type="entry name" value="AMP-bd_C"/>
</dbReference>
<dbReference type="GO" id="GO:0004321">
    <property type="term" value="F:fatty-acyl-CoA synthase activity"/>
    <property type="evidence" value="ECO:0007669"/>
    <property type="project" value="TreeGrafter"/>
</dbReference>
<dbReference type="GO" id="GO:0005524">
    <property type="term" value="F:ATP binding"/>
    <property type="evidence" value="ECO:0007669"/>
    <property type="project" value="UniProtKB-KW"/>
</dbReference>
<keyword evidence="4" id="KW-0067">ATP-binding</keyword>
<feature type="domain" description="AMP-dependent synthetase/ligase" evidence="5">
    <location>
        <begin position="35"/>
        <end position="386"/>
    </location>
</feature>
<dbReference type="InterPro" id="IPR000873">
    <property type="entry name" value="AMP-dep_synth/lig_dom"/>
</dbReference>
<dbReference type="GO" id="GO:0015645">
    <property type="term" value="F:fatty acid ligase activity"/>
    <property type="evidence" value="ECO:0007669"/>
    <property type="project" value="TreeGrafter"/>
</dbReference>
<dbReference type="GO" id="GO:0006633">
    <property type="term" value="P:fatty acid biosynthetic process"/>
    <property type="evidence" value="ECO:0007669"/>
    <property type="project" value="TreeGrafter"/>
</dbReference>
<protein>
    <submittedName>
        <fullName evidence="7">Acetyl-CoA synthetase</fullName>
    </submittedName>
</protein>
<sequence>MKRRTISHLAPWSEMRGTFVWDVPARFNIAVGCCDSWAEEDPDRAAIVDLSNGRRVWTYRDLKDASDRLAGVLARGGIGRGDRVAILLPQRAEVMVAHLAAMKLGAVSLPLFTLFGPDALAYRLADSGARAIVGDAEGLARIAPLDLADLTLRIDADDWDLSGPPIAEVADTGADDPAMMIYTSGTTGTPKGVLHAHRFLIGHLPCVETALEGFPVEGDVGWTPADWAWIGGLMDLAMPCLWFGVPLVAKRFTKFDADAAWALMVAEGVTASFLPPTALKLLRRTKVPRGLALRAVLSGGEALGTDLLDWGRDALGVPINEIYGQTECNLVMASCAGTQDLRPGTLGRGVPGVEVAVQAADGQDVRVGETGEICTRGSPAAFLRYWNKPEETVGKWRNGWLRTGDLGRREAGGVITYISRDDDVITSSGYRIGPSEIETCLTGHPDVVMCAVVGLPDPRRGEAVTAFVVAPDRGPDLENELISRVSAQISPHMTPRSVQFVDSLPMTATGKILRRALRESENESDVRE</sequence>
<dbReference type="Pfam" id="PF00501">
    <property type="entry name" value="AMP-binding"/>
    <property type="match status" value="1"/>
</dbReference>
<dbReference type="Gene3D" id="3.30.300.30">
    <property type="match status" value="1"/>
</dbReference>
<dbReference type="STRING" id="188906.SAMN04488526_1940"/>
<evidence type="ECO:0000259" key="5">
    <source>
        <dbReference type="Pfam" id="PF00501"/>
    </source>
</evidence>
<gene>
    <name evidence="7" type="ORF">SAMN04488526_1940</name>
</gene>
<reference evidence="7 8" key="1">
    <citation type="submission" date="2016-10" db="EMBL/GenBank/DDBJ databases">
        <authorList>
            <person name="de Groot N.N."/>
        </authorList>
    </citation>
    <scope>NUCLEOTIDE SEQUENCE [LARGE SCALE GENOMIC DNA]</scope>
    <source>
        <strain evidence="7 8">DSM 14858</strain>
    </source>
</reference>
<accession>A0A1H7MJ55</accession>
<dbReference type="PROSITE" id="PS00455">
    <property type="entry name" value="AMP_BINDING"/>
    <property type="match status" value="1"/>
</dbReference>
<comment type="similarity">
    <text evidence="1">Belongs to the ATP-dependent AMP-binding enzyme family.</text>
</comment>
<keyword evidence="3" id="KW-0547">Nucleotide-binding</keyword>
<dbReference type="Gene3D" id="3.40.50.12780">
    <property type="entry name" value="N-terminal domain of ligase-like"/>
    <property type="match status" value="1"/>
</dbReference>
<organism evidence="7 8">
    <name type="scientific">Jannaschia helgolandensis</name>
    <dbReference type="NCBI Taxonomy" id="188906"/>
    <lineage>
        <taxon>Bacteria</taxon>
        <taxon>Pseudomonadati</taxon>
        <taxon>Pseudomonadota</taxon>
        <taxon>Alphaproteobacteria</taxon>
        <taxon>Rhodobacterales</taxon>
        <taxon>Roseobacteraceae</taxon>
        <taxon>Jannaschia</taxon>
    </lineage>
</organism>
<dbReference type="RefSeq" id="WP_245737562.1">
    <property type="nucleotide sequence ID" value="NZ_FNZQ01000003.1"/>
</dbReference>
<dbReference type="Pfam" id="PF13193">
    <property type="entry name" value="AMP-binding_C"/>
    <property type="match status" value="1"/>
</dbReference>
<evidence type="ECO:0000256" key="2">
    <source>
        <dbReference type="ARBA" id="ARBA00022598"/>
    </source>
</evidence>
<dbReference type="AlphaFoldDB" id="A0A1H7MJ55"/>
<proteinExistence type="inferred from homology"/>
<evidence type="ECO:0000259" key="6">
    <source>
        <dbReference type="Pfam" id="PF13193"/>
    </source>
</evidence>
<evidence type="ECO:0000256" key="1">
    <source>
        <dbReference type="ARBA" id="ARBA00006432"/>
    </source>
</evidence>
<dbReference type="EMBL" id="FNZQ01000003">
    <property type="protein sequence ID" value="SEL10647.1"/>
    <property type="molecule type" value="Genomic_DNA"/>
</dbReference>
<dbReference type="InterPro" id="IPR020845">
    <property type="entry name" value="AMP-binding_CS"/>
</dbReference>
<dbReference type="PANTHER" id="PTHR43605">
    <property type="entry name" value="ACYL-COENZYME A SYNTHETASE"/>
    <property type="match status" value="1"/>
</dbReference>